<dbReference type="Pfam" id="PF04341">
    <property type="entry name" value="DUF485"/>
    <property type="match status" value="1"/>
</dbReference>
<feature type="compositionally biased region" description="Basic and acidic residues" evidence="1">
    <location>
        <begin position="1"/>
        <end position="28"/>
    </location>
</feature>
<evidence type="ECO:0000313" key="4">
    <source>
        <dbReference type="Proteomes" id="UP000546642"/>
    </source>
</evidence>
<dbReference type="SUPFAM" id="SSF103473">
    <property type="entry name" value="MFS general substrate transporter"/>
    <property type="match status" value="1"/>
</dbReference>
<dbReference type="PANTHER" id="PTHR38441:SF1">
    <property type="entry name" value="MEMBRANE PROTEIN"/>
    <property type="match status" value="1"/>
</dbReference>
<accession>A0A7W9YFD0</accession>
<keyword evidence="2" id="KW-1133">Transmembrane helix</keyword>
<protein>
    <submittedName>
        <fullName evidence="3">Uncharacterized membrane protein (DUF485 family)</fullName>
    </submittedName>
</protein>
<dbReference type="PANTHER" id="PTHR38441">
    <property type="entry name" value="INTEGRAL MEMBRANE PROTEIN-RELATED"/>
    <property type="match status" value="1"/>
</dbReference>
<gene>
    <name evidence="3" type="ORF">HNR23_001204</name>
</gene>
<evidence type="ECO:0000256" key="2">
    <source>
        <dbReference type="SAM" id="Phobius"/>
    </source>
</evidence>
<organism evidence="3 4">
    <name type="scientific">Nocardiopsis mwathae</name>
    <dbReference type="NCBI Taxonomy" id="1472723"/>
    <lineage>
        <taxon>Bacteria</taxon>
        <taxon>Bacillati</taxon>
        <taxon>Actinomycetota</taxon>
        <taxon>Actinomycetes</taxon>
        <taxon>Streptosporangiales</taxon>
        <taxon>Nocardiopsidaceae</taxon>
        <taxon>Nocardiopsis</taxon>
    </lineage>
</organism>
<sequence>MVDYLEGRPGKVPEEGEVERFRSRECRDGGNSAGAAGGSASAVFASWDPQFVTLRRRSIALMAILVTLVLGWYLGYLFMSAYQRDVMGHQLVGWVNVALIAGVGQFVSTFALAWAYGRYSRRHLDPLAERIRAGSRREGADLRTAFGGKAEHL</sequence>
<keyword evidence="4" id="KW-1185">Reference proteome</keyword>
<evidence type="ECO:0000256" key="1">
    <source>
        <dbReference type="SAM" id="MobiDB-lite"/>
    </source>
</evidence>
<dbReference type="EMBL" id="JACHDS010000001">
    <property type="protein sequence ID" value="MBB6171144.1"/>
    <property type="molecule type" value="Genomic_DNA"/>
</dbReference>
<dbReference type="RefSeq" id="WP_343070438.1">
    <property type="nucleotide sequence ID" value="NZ_JACHDS010000001.1"/>
</dbReference>
<feature type="transmembrane region" description="Helical" evidence="2">
    <location>
        <begin position="91"/>
        <end position="116"/>
    </location>
</feature>
<proteinExistence type="predicted"/>
<dbReference type="AlphaFoldDB" id="A0A7W9YFD0"/>
<dbReference type="Proteomes" id="UP000546642">
    <property type="component" value="Unassembled WGS sequence"/>
</dbReference>
<reference evidence="3 4" key="1">
    <citation type="submission" date="2020-08" db="EMBL/GenBank/DDBJ databases">
        <title>Sequencing the genomes of 1000 actinobacteria strains.</title>
        <authorList>
            <person name="Klenk H.-P."/>
        </authorList>
    </citation>
    <scope>NUCLEOTIDE SEQUENCE [LARGE SCALE GENOMIC DNA]</scope>
    <source>
        <strain evidence="3 4">DSM 46659</strain>
    </source>
</reference>
<feature type="transmembrane region" description="Helical" evidence="2">
    <location>
        <begin position="59"/>
        <end position="79"/>
    </location>
</feature>
<dbReference type="InterPro" id="IPR007436">
    <property type="entry name" value="DUF485"/>
</dbReference>
<keyword evidence="2" id="KW-0812">Transmembrane</keyword>
<comment type="caution">
    <text evidence="3">The sequence shown here is derived from an EMBL/GenBank/DDBJ whole genome shotgun (WGS) entry which is preliminary data.</text>
</comment>
<evidence type="ECO:0000313" key="3">
    <source>
        <dbReference type="EMBL" id="MBB6171144.1"/>
    </source>
</evidence>
<name>A0A7W9YFD0_9ACTN</name>
<dbReference type="InterPro" id="IPR036259">
    <property type="entry name" value="MFS_trans_sf"/>
</dbReference>
<keyword evidence="2" id="KW-0472">Membrane</keyword>
<feature type="region of interest" description="Disordered" evidence="1">
    <location>
        <begin position="1"/>
        <end position="37"/>
    </location>
</feature>